<gene>
    <name evidence="1" type="ORF">KDAU_60800</name>
</gene>
<dbReference type="AlphaFoldDB" id="A0A401ZPG2"/>
<evidence type="ECO:0000313" key="2">
    <source>
        <dbReference type="Proteomes" id="UP000287224"/>
    </source>
</evidence>
<accession>A0A401ZPG2</accession>
<dbReference type="EMBL" id="BIFQ01000002">
    <property type="protein sequence ID" value="GCE08751.1"/>
    <property type="molecule type" value="Genomic_DNA"/>
</dbReference>
<evidence type="ECO:0000313" key="1">
    <source>
        <dbReference type="EMBL" id="GCE08751.1"/>
    </source>
</evidence>
<sequence>MFTSPLCVGARGAYPRTPCTNTQNQCGRVADACAGALTCPQGDEGKTQSQRHAYMLWQAH</sequence>
<keyword evidence="2" id="KW-1185">Reference proteome</keyword>
<reference evidence="2" key="1">
    <citation type="submission" date="2018-12" db="EMBL/GenBank/DDBJ databases">
        <title>Tengunoibacter tsumagoiensis gen. nov., sp. nov., Dictyobacter kobayashii sp. nov., D. alpinus sp. nov., and D. joshuensis sp. nov. and description of Dictyobacteraceae fam. nov. within the order Ktedonobacterales isolated from Tengu-no-mugimeshi.</title>
        <authorList>
            <person name="Wang C.M."/>
            <person name="Zheng Y."/>
            <person name="Sakai Y."/>
            <person name="Toyoda A."/>
            <person name="Minakuchi Y."/>
            <person name="Abe K."/>
            <person name="Yokota A."/>
            <person name="Yabe S."/>
        </authorList>
    </citation>
    <scope>NUCLEOTIDE SEQUENCE [LARGE SCALE GENOMIC DNA]</scope>
    <source>
        <strain evidence="2">S-27</strain>
    </source>
</reference>
<proteinExistence type="predicted"/>
<comment type="caution">
    <text evidence="1">The sequence shown here is derived from an EMBL/GenBank/DDBJ whole genome shotgun (WGS) entry which is preliminary data.</text>
</comment>
<organism evidence="1 2">
    <name type="scientific">Dictyobacter aurantiacus</name>
    <dbReference type="NCBI Taxonomy" id="1936993"/>
    <lineage>
        <taxon>Bacteria</taxon>
        <taxon>Bacillati</taxon>
        <taxon>Chloroflexota</taxon>
        <taxon>Ktedonobacteria</taxon>
        <taxon>Ktedonobacterales</taxon>
        <taxon>Dictyobacteraceae</taxon>
        <taxon>Dictyobacter</taxon>
    </lineage>
</organism>
<dbReference type="Proteomes" id="UP000287224">
    <property type="component" value="Unassembled WGS sequence"/>
</dbReference>
<name>A0A401ZPG2_9CHLR</name>
<protein>
    <submittedName>
        <fullName evidence="1">Uncharacterized protein</fullName>
    </submittedName>
</protein>